<feature type="domain" description="Reductase C-terminal" evidence="6">
    <location>
        <begin position="322"/>
        <end position="387"/>
    </location>
</feature>
<dbReference type="RefSeq" id="WP_281886096.1">
    <property type="nucleotide sequence ID" value="NZ_BSDP01000001.1"/>
</dbReference>
<dbReference type="InterPro" id="IPR050446">
    <property type="entry name" value="FAD-oxidoreductase/Apoptosis"/>
</dbReference>
<dbReference type="InterPro" id="IPR036188">
    <property type="entry name" value="FAD/NAD-bd_sf"/>
</dbReference>
<dbReference type="PRINTS" id="PR00411">
    <property type="entry name" value="PNDRDTASEI"/>
</dbReference>
<sequence>MTRLVVVGASLAGLRAVEAARRTGFEGEIVLVGREPALPYDRPPLSKRYLVGEAEVDFYKTEEEIRDGLGVDLRLGVAATGLRPGDHVLETDAGELAYDRLILATGASPRMLPGVPDLDGIVTLRNLEDSDDLRRRIRPGSHVIVLGAGFIGSEIASTARKLGAHATVVEGAPVPLVRAVGDVVGAALAELHPRAGTPLRLSTTISAFHGIDGRLASVELSTGETIPADVVVIGIGASPATSWLDGSGIVLDERDGGVRCDATLRTSLPDVWAAGDIVHWPNAVYGRTMRLENWTNASDQGMRAGANAADPDRALPFETVPYFWSDWYERRIQFVGIAAGEVEYVSGAPGDDRFVAVFIDDDRVVGAATLDEPRKIMKLRGLISRRAGRAAVLDLVQPQLVTKE</sequence>
<dbReference type="PRINTS" id="PR00368">
    <property type="entry name" value="FADPNR"/>
</dbReference>
<dbReference type="PANTHER" id="PTHR43557">
    <property type="entry name" value="APOPTOSIS-INDUCING FACTOR 1"/>
    <property type="match status" value="1"/>
</dbReference>
<dbReference type="GO" id="GO:0005737">
    <property type="term" value="C:cytoplasm"/>
    <property type="evidence" value="ECO:0007669"/>
    <property type="project" value="TreeGrafter"/>
</dbReference>
<keyword evidence="8" id="KW-1185">Reference proteome</keyword>
<dbReference type="InterPro" id="IPR016156">
    <property type="entry name" value="FAD/NAD-linked_Rdtase_dimer_sf"/>
</dbReference>
<dbReference type="PANTHER" id="PTHR43557:SF2">
    <property type="entry name" value="RIESKE DOMAIN-CONTAINING PROTEIN-RELATED"/>
    <property type="match status" value="1"/>
</dbReference>
<reference evidence="7" key="1">
    <citation type="submission" date="2022-12" db="EMBL/GenBank/DDBJ databases">
        <title>Reference genome sequencing for broad-spectrum identification of bacterial and archaeal isolates by mass spectrometry.</title>
        <authorList>
            <person name="Sekiguchi Y."/>
            <person name="Tourlousse D.M."/>
        </authorList>
    </citation>
    <scope>NUCLEOTIDE SEQUENCE</scope>
    <source>
        <strain evidence="7">14</strain>
    </source>
</reference>
<dbReference type="InterPro" id="IPR023753">
    <property type="entry name" value="FAD/NAD-binding_dom"/>
</dbReference>
<name>A0A9W6CXS4_9MICO</name>
<evidence type="ECO:0000256" key="4">
    <source>
        <dbReference type="ARBA" id="ARBA00023002"/>
    </source>
</evidence>
<dbReference type="Pfam" id="PF14759">
    <property type="entry name" value="Reductase_C"/>
    <property type="match status" value="1"/>
</dbReference>
<proteinExistence type="predicted"/>
<protein>
    <submittedName>
        <fullName evidence="7">Pyridine nucleotide-disulfide oxidoreductase</fullName>
    </submittedName>
</protein>
<evidence type="ECO:0000313" key="7">
    <source>
        <dbReference type="EMBL" id="GLI28587.1"/>
    </source>
</evidence>
<evidence type="ECO:0000313" key="8">
    <source>
        <dbReference type="Proteomes" id="UP001144396"/>
    </source>
</evidence>
<organism evidence="7 8">
    <name type="scientific">Agromyces rhizosphaerae</name>
    <dbReference type="NCBI Taxonomy" id="88374"/>
    <lineage>
        <taxon>Bacteria</taxon>
        <taxon>Bacillati</taxon>
        <taxon>Actinomycetota</taxon>
        <taxon>Actinomycetes</taxon>
        <taxon>Micrococcales</taxon>
        <taxon>Microbacteriaceae</taxon>
        <taxon>Agromyces</taxon>
    </lineage>
</organism>
<dbReference type="AlphaFoldDB" id="A0A9W6CXS4"/>
<dbReference type="InterPro" id="IPR028202">
    <property type="entry name" value="Reductase_C"/>
</dbReference>
<comment type="caution">
    <text evidence="7">The sequence shown here is derived from an EMBL/GenBank/DDBJ whole genome shotgun (WGS) entry which is preliminary data.</text>
</comment>
<comment type="cofactor">
    <cofactor evidence="1">
        <name>FAD</name>
        <dbReference type="ChEBI" id="CHEBI:57692"/>
    </cofactor>
</comment>
<gene>
    <name evidence="7" type="ORF">ARHIZOSPH14_28290</name>
</gene>
<dbReference type="Proteomes" id="UP001144396">
    <property type="component" value="Unassembled WGS sequence"/>
</dbReference>
<accession>A0A9W6CXS4</accession>
<evidence type="ECO:0000256" key="3">
    <source>
        <dbReference type="ARBA" id="ARBA00022827"/>
    </source>
</evidence>
<evidence type="ECO:0000256" key="2">
    <source>
        <dbReference type="ARBA" id="ARBA00022630"/>
    </source>
</evidence>
<dbReference type="Pfam" id="PF07992">
    <property type="entry name" value="Pyr_redox_2"/>
    <property type="match status" value="1"/>
</dbReference>
<evidence type="ECO:0000259" key="5">
    <source>
        <dbReference type="Pfam" id="PF07992"/>
    </source>
</evidence>
<keyword evidence="2" id="KW-0285">Flavoprotein</keyword>
<keyword evidence="4" id="KW-0560">Oxidoreductase</keyword>
<dbReference type="SUPFAM" id="SSF51905">
    <property type="entry name" value="FAD/NAD(P)-binding domain"/>
    <property type="match status" value="1"/>
</dbReference>
<dbReference type="GO" id="GO:0016651">
    <property type="term" value="F:oxidoreductase activity, acting on NAD(P)H"/>
    <property type="evidence" value="ECO:0007669"/>
    <property type="project" value="TreeGrafter"/>
</dbReference>
<dbReference type="Gene3D" id="3.50.50.60">
    <property type="entry name" value="FAD/NAD(P)-binding domain"/>
    <property type="match status" value="2"/>
</dbReference>
<dbReference type="EMBL" id="BSDP01000001">
    <property type="protein sequence ID" value="GLI28587.1"/>
    <property type="molecule type" value="Genomic_DNA"/>
</dbReference>
<feature type="domain" description="FAD/NAD(P)-binding" evidence="5">
    <location>
        <begin position="3"/>
        <end position="301"/>
    </location>
</feature>
<dbReference type="SUPFAM" id="SSF55424">
    <property type="entry name" value="FAD/NAD-linked reductases, dimerisation (C-terminal) domain"/>
    <property type="match status" value="1"/>
</dbReference>
<dbReference type="Gene3D" id="3.30.390.30">
    <property type="match status" value="1"/>
</dbReference>
<keyword evidence="3" id="KW-0274">FAD</keyword>
<evidence type="ECO:0000256" key="1">
    <source>
        <dbReference type="ARBA" id="ARBA00001974"/>
    </source>
</evidence>
<evidence type="ECO:0000259" key="6">
    <source>
        <dbReference type="Pfam" id="PF14759"/>
    </source>
</evidence>